<keyword evidence="2" id="KW-0812">Transmembrane</keyword>
<evidence type="ECO:0000256" key="1">
    <source>
        <dbReference type="SAM" id="MobiDB-lite"/>
    </source>
</evidence>
<evidence type="ECO:0000313" key="4">
    <source>
        <dbReference type="Proteomes" id="UP000053030"/>
    </source>
</evidence>
<comment type="caution">
    <text evidence="3">The sequence shown here is derived from an EMBL/GenBank/DDBJ whole genome shotgun (WGS) entry which is preliminary data.</text>
</comment>
<dbReference type="OrthoDB" id="5593857at2"/>
<dbReference type="PROSITE" id="PS00409">
    <property type="entry name" value="PROKAR_NTER_METHYL"/>
    <property type="match status" value="1"/>
</dbReference>
<dbReference type="NCBIfam" id="TIGR02532">
    <property type="entry name" value="IV_pilin_GFxxxE"/>
    <property type="match status" value="1"/>
</dbReference>
<feature type="transmembrane region" description="Helical" evidence="2">
    <location>
        <begin position="12"/>
        <end position="36"/>
    </location>
</feature>
<evidence type="ECO:0000313" key="3">
    <source>
        <dbReference type="EMBL" id="KPD24247.1"/>
    </source>
</evidence>
<keyword evidence="2" id="KW-0472">Membrane</keyword>
<keyword evidence="4" id="KW-1185">Reference proteome</keyword>
<dbReference type="Proteomes" id="UP000053030">
    <property type="component" value="Unassembled WGS sequence"/>
</dbReference>
<dbReference type="RefSeq" id="WP_053953090.1">
    <property type="nucleotide sequence ID" value="NZ_FNCB01000003.1"/>
</dbReference>
<dbReference type="InterPro" id="IPR012902">
    <property type="entry name" value="N_methyl_site"/>
</dbReference>
<proteinExistence type="predicted"/>
<gene>
    <name evidence="3" type="ORF">AFK76_04410</name>
</gene>
<sequence>MRNKQEQGFTLIELIAGIVVIAIVTLVVTTGLGQLFRQSVDPWQQVRATEVGQSLMNEVMARRFDENSNVGNQYVRCSEGSGSCTTPAPCPSDGSTPNAEEAQRKQFDDVDDYNGLRLTGAELSGSAPNRYNGFEAQVCVAEKEANELKRITVTVTTPQDESIEFSAIKGNW</sequence>
<accession>A0A837NHM9</accession>
<keyword evidence="2" id="KW-1133">Transmembrane helix</keyword>
<dbReference type="EMBL" id="LHSG01000003">
    <property type="protein sequence ID" value="KPD24247.1"/>
    <property type="molecule type" value="Genomic_DNA"/>
</dbReference>
<dbReference type="AlphaFoldDB" id="A0A837NHM9"/>
<evidence type="ECO:0000256" key="2">
    <source>
        <dbReference type="SAM" id="Phobius"/>
    </source>
</evidence>
<feature type="region of interest" description="Disordered" evidence="1">
    <location>
        <begin position="80"/>
        <end position="107"/>
    </location>
</feature>
<protein>
    <submittedName>
        <fullName evidence="3">Pili assembly chaperone</fullName>
    </submittedName>
</protein>
<name>A0A837NHM9_9GAMM</name>
<reference evidence="3 4" key="1">
    <citation type="submission" date="2015-08" db="EMBL/GenBank/DDBJ databases">
        <title>Genome sequencing and assembly of the deep-sea bacterium Idiomarina zobellii.</title>
        <authorList>
            <person name="Mithoefer S.D."/>
            <person name="Rheaume B.A."/>
            <person name="MacLea K.S."/>
        </authorList>
    </citation>
    <scope>NUCLEOTIDE SEQUENCE [LARGE SCALE GENOMIC DNA]</scope>
    <source>
        <strain evidence="3 4">KMM 231</strain>
    </source>
</reference>
<organism evidence="3 4">
    <name type="scientific">Idiomarina zobellii</name>
    <dbReference type="NCBI Taxonomy" id="86103"/>
    <lineage>
        <taxon>Bacteria</taxon>
        <taxon>Pseudomonadati</taxon>
        <taxon>Pseudomonadota</taxon>
        <taxon>Gammaproteobacteria</taxon>
        <taxon>Alteromonadales</taxon>
        <taxon>Idiomarinaceae</taxon>
        <taxon>Idiomarina</taxon>
    </lineage>
</organism>
<dbReference type="Pfam" id="PF07963">
    <property type="entry name" value="N_methyl"/>
    <property type="match status" value="1"/>
</dbReference>